<dbReference type="InterPro" id="IPR013517">
    <property type="entry name" value="FG-GAP"/>
</dbReference>
<dbReference type="AlphaFoldDB" id="R7ZPX7"/>
<dbReference type="PANTHER" id="PTHR44103">
    <property type="entry name" value="PROPROTEIN CONVERTASE P"/>
    <property type="match status" value="1"/>
</dbReference>
<accession>R7ZPX7</accession>
<evidence type="ECO:0000313" key="3">
    <source>
        <dbReference type="EMBL" id="EON76165.1"/>
    </source>
</evidence>
<proteinExistence type="predicted"/>
<dbReference type="PANTHER" id="PTHR44103:SF1">
    <property type="entry name" value="PROPROTEIN CONVERTASE P"/>
    <property type="match status" value="1"/>
</dbReference>
<name>R7ZPX7_9BACT</name>
<dbReference type="InterPro" id="IPR028994">
    <property type="entry name" value="Integrin_alpha_N"/>
</dbReference>
<dbReference type="Pfam" id="PF13517">
    <property type="entry name" value="FG-GAP_3"/>
    <property type="match status" value="1"/>
</dbReference>
<protein>
    <recommendedName>
        <fullName evidence="2">Aldos-2-ulose dehydratase beta-propeller domain-containing protein</fullName>
    </recommendedName>
</protein>
<reference evidence="3 4" key="1">
    <citation type="submission" date="2013-02" db="EMBL/GenBank/DDBJ databases">
        <title>A novel strain isolated from Lonar lake, Maharashtra, India.</title>
        <authorList>
            <person name="Singh A."/>
        </authorList>
    </citation>
    <scope>NUCLEOTIDE SEQUENCE [LARGE SCALE GENOMIC DNA]</scope>
    <source>
        <strain evidence="3 4">AK24</strain>
    </source>
</reference>
<comment type="caution">
    <text evidence="3">The sequence shown here is derived from an EMBL/GenBank/DDBJ whole genome shotgun (WGS) entry which is preliminary data.</text>
</comment>
<evidence type="ECO:0000313" key="4">
    <source>
        <dbReference type="Proteomes" id="UP000013909"/>
    </source>
</evidence>
<gene>
    <name evidence="3" type="ORF">ADIS_3293</name>
</gene>
<evidence type="ECO:0000259" key="2">
    <source>
        <dbReference type="Pfam" id="PF22301"/>
    </source>
</evidence>
<feature type="domain" description="Aldos-2-ulose dehydratase beta-propeller" evidence="2">
    <location>
        <begin position="110"/>
        <end position="272"/>
    </location>
</feature>
<dbReference type="InterPro" id="IPR054583">
    <property type="entry name" value="Beta-prop_AUDH"/>
</dbReference>
<keyword evidence="4" id="KW-1185">Reference proteome</keyword>
<keyword evidence="1" id="KW-0732">Signal</keyword>
<dbReference type="SUPFAM" id="SSF69318">
    <property type="entry name" value="Integrin alpha N-terminal domain"/>
    <property type="match status" value="1"/>
</dbReference>
<dbReference type="Pfam" id="PF22301">
    <property type="entry name" value="AUDH_beta_propeller"/>
    <property type="match status" value="1"/>
</dbReference>
<dbReference type="Proteomes" id="UP000013909">
    <property type="component" value="Unassembled WGS sequence"/>
</dbReference>
<dbReference type="STRING" id="1232681.ADIS_3293"/>
<dbReference type="Gene3D" id="2.130.10.130">
    <property type="entry name" value="Integrin alpha, N-terminal"/>
    <property type="match status" value="1"/>
</dbReference>
<organism evidence="3 4">
    <name type="scientific">Lunatimonas lonarensis</name>
    <dbReference type="NCBI Taxonomy" id="1232681"/>
    <lineage>
        <taxon>Bacteria</taxon>
        <taxon>Pseudomonadati</taxon>
        <taxon>Bacteroidota</taxon>
        <taxon>Cytophagia</taxon>
        <taxon>Cytophagales</taxon>
        <taxon>Cyclobacteriaceae</taxon>
    </lineage>
</organism>
<sequence length="383" mass="42385">MLFQWLLADPAPALTPRFETQLLDDQVAIGYGLAIGDVDGDGKPDILLVDKKEFVWYRNGDWKRFVMVENLTESDNVCIAAADINGDGKVEVAVGAQWNPGETSDPAKSGSVHYLIRPADPTQKWTPVQLHHEPTVHRMRWAKAGDSYQLIMAPLHGRGNKGGEGVGVNIIAYEVPADPTQAWPHHIIDNTMHITHNLDVFPEENGDAVYIGGKEGVKAFQFKNGRWVAHSDGEWLVQGHSFGELRIGRGQGGRKFLTAIEPLHGNLLTTYIPNTQLFRRENLQRTVLTDQLNQGHGLAAVDLLKMGQDQLVVGWREKNPAGEIGVQLYIPNAANEWDVVWVDEGGMACEDLQVADLDGDGRPDIIAAGRATNNLKIYWNRSQ</sequence>
<dbReference type="EMBL" id="AQHR01000088">
    <property type="protein sequence ID" value="EON76165.1"/>
    <property type="molecule type" value="Genomic_DNA"/>
</dbReference>
<evidence type="ECO:0000256" key="1">
    <source>
        <dbReference type="ARBA" id="ARBA00022729"/>
    </source>
</evidence>